<evidence type="ECO:0008006" key="4">
    <source>
        <dbReference type="Google" id="ProtNLM"/>
    </source>
</evidence>
<organism evidence="2 3">
    <name type="scientific">Robbsia betulipollinis</name>
    <dbReference type="NCBI Taxonomy" id="2981849"/>
    <lineage>
        <taxon>Bacteria</taxon>
        <taxon>Pseudomonadati</taxon>
        <taxon>Pseudomonadota</taxon>
        <taxon>Betaproteobacteria</taxon>
        <taxon>Burkholderiales</taxon>
        <taxon>Burkholderiaceae</taxon>
        <taxon>Robbsia</taxon>
    </lineage>
</organism>
<evidence type="ECO:0000256" key="1">
    <source>
        <dbReference type="SAM" id="MobiDB-lite"/>
    </source>
</evidence>
<reference evidence="2" key="1">
    <citation type="submission" date="2022-11" db="EMBL/GenBank/DDBJ databases">
        <title>Robbsia betulipollinis sp. nov., isolated from pollen of birch (Betula pendula).</title>
        <authorList>
            <person name="Shi H."/>
            <person name="Ambika Manirajan B."/>
            <person name="Ratering S."/>
            <person name="Geissler-Plaum R."/>
            <person name="Schnell S."/>
        </authorList>
    </citation>
    <scope>NUCLEOTIDE SEQUENCE</scope>
    <source>
        <strain evidence="2">Bb-Pol-6</strain>
    </source>
</reference>
<dbReference type="RefSeq" id="WP_267847883.1">
    <property type="nucleotide sequence ID" value="NZ_JAPMXC010000002.1"/>
</dbReference>
<sequence>MKRRLLSTLIVCTALAGCATKFYGRESELTAYEKNSLSCPEIDIETAKIDDFQRRVGQESQFDGRSALSFATDFGIGNAMEKSAAIKSANNRRNQLDDLRVEKGCAKDAPPSVRTMPSTSPTSAD</sequence>
<proteinExistence type="predicted"/>
<protein>
    <recommendedName>
        <fullName evidence="4">Lipoprotein</fullName>
    </recommendedName>
</protein>
<name>A0ABT3ZP06_9BURK</name>
<feature type="region of interest" description="Disordered" evidence="1">
    <location>
        <begin position="102"/>
        <end position="125"/>
    </location>
</feature>
<keyword evidence="3" id="KW-1185">Reference proteome</keyword>
<evidence type="ECO:0000313" key="3">
    <source>
        <dbReference type="Proteomes" id="UP001082899"/>
    </source>
</evidence>
<gene>
    <name evidence="2" type="ORF">OVY01_12325</name>
</gene>
<dbReference type="Proteomes" id="UP001082899">
    <property type="component" value="Unassembled WGS sequence"/>
</dbReference>
<accession>A0ABT3ZP06</accession>
<feature type="compositionally biased region" description="Polar residues" evidence="1">
    <location>
        <begin position="115"/>
        <end position="125"/>
    </location>
</feature>
<dbReference type="EMBL" id="JAPMXC010000002">
    <property type="protein sequence ID" value="MCY0388007.1"/>
    <property type="molecule type" value="Genomic_DNA"/>
</dbReference>
<evidence type="ECO:0000313" key="2">
    <source>
        <dbReference type="EMBL" id="MCY0388007.1"/>
    </source>
</evidence>
<comment type="caution">
    <text evidence="2">The sequence shown here is derived from an EMBL/GenBank/DDBJ whole genome shotgun (WGS) entry which is preliminary data.</text>
</comment>
<dbReference type="PROSITE" id="PS51257">
    <property type="entry name" value="PROKAR_LIPOPROTEIN"/>
    <property type="match status" value="1"/>
</dbReference>